<dbReference type="PANTHER" id="PTHR14119">
    <property type="entry name" value="HYDROLASE"/>
    <property type="match status" value="1"/>
</dbReference>
<name>A0A9P6L281_9AGAM</name>
<dbReference type="InterPro" id="IPR000868">
    <property type="entry name" value="Isochorismatase-like_dom"/>
</dbReference>
<feature type="domain" description="Isochorismatase-like" evidence="2">
    <location>
        <begin position="13"/>
        <end position="164"/>
    </location>
</feature>
<dbReference type="OrthoDB" id="269496at2759"/>
<dbReference type="GO" id="GO:0016787">
    <property type="term" value="F:hydrolase activity"/>
    <property type="evidence" value="ECO:0007669"/>
    <property type="project" value="UniProtKB-KW"/>
</dbReference>
<sequence>MSANIRRLDPKKTVLLVCDIQVKFRDAIYGFEEVVATTTKMLKIAKILEVPVIVSEQYPKGLGATVPELNVNELGPLHLGTFDKTLFSMVVPPVEAILKQHDFESVLIVGIEVREISMRRSIPRRSLVTHVHVLADGVSSVNKEEVPIALASMRQAGARITTSESCSFQLMGEASGPKFKVFSALVKAELNSTRASVSKLLPYKSAL</sequence>
<dbReference type="PANTHER" id="PTHR14119:SF3">
    <property type="entry name" value="ISOCHORISMATASE DOMAIN-CONTAINING PROTEIN 2"/>
    <property type="match status" value="1"/>
</dbReference>
<reference evidence="3" key="1">
    <citation type="journal article" date="2020" name="Nat. Commun.">
        <title>Large-scale genome sequencing of mycorrhizal fungi provides insights into the early evolution of symbiotic traits.</title>
        <authorList>
            <person name="Miyauchi S."/>
            <person name="Kiss E."/>
            <person name="Kuo A."/>
            <person name="Drula E."/>
            <person name="Kohler A."/>
            <person name="Sanchez-Garcia M."/>
            <person name="Morin E."/>
            <person name="Andreopoulos B."/>
            <person name="Barry K.W."/>
            <person name="Bonito G."/>
            <person name="Buee M."/>
            <person name="Carver A."/>
            <person name="Chen C."/>
            <person name="Cichocki N."/>
            <person name="Clum A."/>
            <person name="Culley D."/>
            <person name="Crous P.W."/>
            <person name="Fauchery L."/>
            <person name="Girlanda M."/>
            <person name="Hayes R.D."/>
            <person name="Keri Z."/>
            <person name="LaButti K."/>
            <person name="Lipzen A."/>
            <person name="Lombard V."/>
            <person name="Magnuson J."/>
            <person name="Maillard F."/>
            <person name="Murat C."/>
            <person name="Nolan M."/>
            <person name="Ohm R.A."/>
            <person name="Pangilinan J."/>
            <person name="Pereira M.F."/>
            <person name="Perotto S."/>
            <person name="Peter M."/>
            <person name="Pfister S."/>
            <person name="Riley R."/>
            <person name="Sitrit Y."/>
            <person name="Stielow J.B."/>
            <person name="Szollosi G."/>
            <person name="Zifcakova L."/>
            <person name="Stursova M."/>
            <person name="Spatafora J.W."/>
            <person name="Tedersoo L."/>
            <person name="Vaario L.M."/>
            <person name="Yamada A."/>
            <person name="Yan M."/>
            <person name="Wang P."/>
            <person name="Xu J."/>
            <person name="Bruns T."/>
            <person name="Baldrian P."/>
            <person name="Vilgalys R."/>
            <person name="Dunand C."/>
            <person name="Henrissat B."/>
            <person name="Grigoriev I.V."/>
            <person name="Hibbett D."/>
            <person name="Nagy L.G."/>
            <person name="Martin F.M."/>
        </authorList>
    </citation>
    <scope>NUCLEOTIDE SEQUENCE</scope>
    <source>
        <strain evidence="3">UH-Tt-Lm1</strain>
    </source>
</reference>
<dbReference type="EMBL" id="WIUZ02000019">
    <property type="protein sequence ID" value="KAF9779558.1"/>
    <property type="molecule type" value="Genomic_DNA"/>
</dbReference>
<dbReference type="InterPro" id="IPR036380">
    <property type="entry name" value="Isochorismatase-like_sf"/>
</dbReference>
<keyword evidence="4" id="KW-1185">Reference proteome</keyword>
<protein>
    <submittedName>
        <fullName evidence="3">Isochorismatase hydrolase</fullName>
    </submittedName>
</protein>
<dbReference type="InterPro" id="IPR050993">
    <property type="entry name" value="Isochorismatase_domain"/>
</dbReference>
<dbReference type="Proteomes" id="UP000736335">
    <property type="component" value="Unassembled WGS sequence"/>
</dbReference>
<gene>
    <name evidence="3" type="ORF">BJ322DRAFT_1013246</name>
</gene>
<comment type="caution">
    <text evidence="3">The sequence shown here is derived from an EMBL/GenBank/DDBJ whole genome shotgun (WGS) entry which is preliminary data.</text>
</comment>
<evidence type="ECO:0000313" key="3">
    <source>
        <dbReference type="EMBL" id="KAF9779558.1"/>
    </source>
</evidence>
<keyword evidence="3" id="KW-0378">Hydrolase</keyword>
<organism evidence="3 4">
    <name type="scientific">Thelephora terrestris</name>
    <dbReference type="NCBI Taxonomy" id="56493"/>
    <lineage>
        <taxon>Eukaryota</taxon>
        <taxon>Fungi</taxon>
        <taxon>Dikarya</taxon>
        <taxon>Basidiomycota</taxon>
        <taxon>Agaricomycotina</taxon>
        <taxon>Agaricomycetes</taxon>
        <taxon>Thelephorales</taxon>
        <taxon>Thelephoraceae</taxon>
        <taxon>Thelephora</taxon>
    </lineage>
</organism>
<comment type="similarity">
    <text evidence="1">Belongs to the isochorismatase family.</text>
</comment>
<proteinExistence type="inferred from homology"/>
<dbReference type="Pfam" id="PF00857">
    <property type="entry name" value="Isochorismatase"/>
    <property type="match status" value="1"/>
</dbReference>
<dbReference type="AlphaFoldDB" id="A0A9P6L281"/>
<reference evidence="3" key="2">
    <citation type="submission" date="2020-11" db="EMBL/GenBank/DDBJ databases">
        <authorList>
            <consortium name="DOE Joint Genome Institute"/>
            <person name="Kuo A."/>
            <person name="Miyauchi S."/>
            <person name="Kiss E."/>
            <person name="Drula E."/>
            <person name="Kohler A."/>
            <person name="Sanchez-Garcia M."/>
            <person name="Andreopoulos B."/>
            <person name="Barry K.W."/>
            <person name="Bonito G."/>
            <person name="Buee M."/>
            <person name="Carver A."/>
            <person name="Chen C."/>
            <person name="Cichocki N."/>
            <person name="Clum A."/>
            <person name="Culley D."/>
            <person name="Crous P.W."/>
            <person name="Fauchery L."/>
            <person name="Girlanda M."/>
            <person name="Hayes R."/>
            <person name="Keri Z."/>
            <person name="Labutti K."/>
            <person name="Lipzen A."/>
            <person name="Lombard V."/>
            <person name="Magnuson J."/>
            <person name="Maillard F."/>
            <person name="Morin E."/>
            <person name="Murat C."/>
            <person name="Nolan M."/>
            <person name="Ohm R."/>
            <person name="Pangilinan J."/>
            <person name="Pereira M."/>
            <person name="Perotto S."/>
            <person name="Peter M."/>
            <person name="Riley R."/>
            <person name="Sitrit Y."/>
            <person name="Stielow B."/>
            <person name="Szollosi G."/>
            <person name="Zifcakova L."/>
            <person name="Stursova M."/>
            <person name="Spatafora J.W."/>
            <person name="Tedersoo L."/>
            <person name="Vaario L.-M."/>
            <person name="Yamada A."/>
            <person name="Yan M."/>
            <person name="Wang P."/>
            <person name="Xu J."/>
            <person name="Bruns T."/>
            <person name="Baldrian P."/>
            <person name="Vilgalys R."/>
            <person name="Henrissat B."/>
            <person name="Grigoriev I.V."/>
            <person name="Hibbett D."/>
            <person name="Nagy L.G."/>
            <person name="Martin F.M."/>
        </authorList>
    </citation>
    <scope>NUCLEOTIDE SEQUENCE</scope>
    <source>
        <strain evidence="3">UH-Tt-Lm1</strain>
    </source>
</reference>
<evidence type="ECO:0000256" key="1">
    <source>
        <dbReference type="ARBA" id="ARBA00006336"/>
    </source>
</evidence>
<evidence type="ECO:0000259" key="2">
    <source>
        <dbReference type="Pfam" id="PF00857"/>
    </source>
</evidence>
<dbReference type="Gene3D" id="3.40.50.850">
    <property type="entry name" value="Isochorismatase-like"/>
    <property type="match status" value="1"/>
</dbReference>
<evidence type="ECO:0000313" key="4">
    <source>
        <dbReference type="Proteomes" id="UP000736335"/>
    </source>
</evidence>
<dbReference type="SUPFAM" id="SSF52499">
    <property type="entry name" value="Isochorismatase-like hydrolases"/>
    <property type="match status" value="1"/>
</dbReference>
<accession>A0A9P6L281</accession>